<keyword evidence="5" id="KW-0812">Transmembrane</keyword>
<evidence type="ECO:0000256" key="2">
    <source>
        <dbReference type="ARBA" id="ARBA00004141"/>
    </source>
</evidence>
<evidence type="ECO:0000259" key="13">
    <source>
        <dbReference type="PROSITE" id="PS50089"/>
    </source>
</evidence>
<keyword evidence="4" id="KW-0808">Transferase</keyword>
<evidence type="ECO:0000256" key="8">
    <source>
        <dbReference type="ARBA" id="ARBA00022786"/>
    </source>
</evidence>
<comment type="catalytic activity">
    <reaction evidence="1">
        <text>S-ubiquitinyl-[E2 ubiquitin-conjugating enzyme]-L-cysteine + [acceptor protein]-L-lysine = [E2 ubiquitin-conjugating enzyme]-L-cysteine + N(6)-ubiquitinyl-[acceptor protein]-L-lysine.</text>
        <dbReference type="EC" id="2.3.2.27"/>
    </reaction>
</comment>
<reference evidence="16 17" key="1">
    <citation type="submission" date="2019-03" db="EMBL/GenBank/DDBJ databases">
        <authorList>
            <person name="Gaulin E."/>
            <person name="Dumas B."/>
        </authorList>
    </citation>
    <scope>NUCLEOTIDE SEQUENCE [LARGE SCALE GENOMIC DNA]</scope>
    <source>
        <strain evidence="16">CBS 568.67</strain>
    </source>
</reference>
<evidence type="ECO:0000256" key="7">
    <source>
        <dbReference type="ARBA" id="ARBA00022771"/>
    </source>
</evidence>
<dbReference type="EC" id="2.3.2.27" evidence="3"/>
<dbReference type="Pfam" id="PF13639">
    <property type="entry name" value="zf-RING_2"/>
    <property type="match status" value="1"/>
</dbReference>
<dbReference type="GO" id="GO:0016020">
    <property type="term" value="C:membrane"/>
    <property type="evidence" value="ECO:0007669"/>
    <property type="project" value="UniProtKB-SubCell"/>
</dbReference>
<dbReference type="InterPro" id="IPR001683">
    <property type="entry name" value="PX_dom"/>
</dbReference>
<name>A0A485LJC2_9STRA</name>
<feature type="domain" description="PX" evidence="14">
    <location>
        <begin position="25"/>
        <end position="171"/>
    </location>
</feature>
<keyword evidence="10" id="KW-1133">Transmembrane helix</keyword>
<evidence type="ECO:0000256" key="11">
    <source>
        <dbReference type="ARBA" id="ARBA00023136"/>
    </source>
</evidence>
<evidence type="ECO:0000256" key="1">
    <source>
        <dbReference type="ARBA" id="ARBA00000900"/>
    </source>
</evidence>
<dbReference type="EMBL" id="CAADRA010007017">
    <property type="protein sequence ID" value="VFT98329.1"/>
    <property type="molecule type" value="Genomic_DNA"/>
</dbReference>
<dbReference type="InterPro" id="IPR013083">
    <property type="entry name" value="Znf_RING/FYVE/PHD"/>
</dbReference>
<dbReference type="GO" id="GO:0008270">
    <property type="term" value="F:zinc ion binding"/>
    <property type="evidence" value="ECO:0007669"/>
    <property type="project" value="UniProtKB-KW"/>
</dbReference>
<keyword evidence="9" id="KW-0862">Zinc</keyword>
<dbReference type="PANTHER" id="PTHR45977:SF4">
    <property type="entry name" value="RING-TYPE DOMAIN-CONTAINING PROTEIN"/>
    <property type="match status" value="1"/>
</dbReference>
<evidence type="ECO:0000256" key="12">
    <source>
        <dbReference type="PROSITE-ProRule" id="PRU00175"/>
    </source>
</evidence>
<evidence type="ECO:0000313" key="15">
    <source>
        <dbReference type="EMBL" id="KAF0686566.1"/>
    </source>
</evidence>
<dbReference type="InterPro" id="IPR036871">
    <property type="entry name" value="PX_dom_sf"/>
</dbReference>
<evidence type="ECO:0000256" key="5">
    <source>
        <dbReference type="ARBA" id="ARBA00022692"/>
    </source>
</evidence>
<reference evidence="15" key="2">
    <citation type="submission" date="2019-06" db="EMBL/GenBank/DDBJ databases">
        <title>Genomics analysis of Aphanomyces spp. identifies a new class of oomycete effector associated with host adaptation.</title>
        <authorList>
            <person name="Gaulin E."/>
        </authorList>
    </citation>
    <scope>NUCLEOTIDE SEQUENCE</scope>
    <source>
        <strain evidence="15">CBS 578.67</strain>
    </source>
</reference>
<organism evidence="16 17">
    <name type="scientific">Aphanomyces stellatus</name>
    <dbReference type="NCBI Taxonomy" id="120398"/>
    <lineage>
        <taxon>Eukaryota</taxon>
        <taxon>Sar</taxon>
        <taxon>Stramenopiles</taxon>
        <taxon>Oomycota</taxon>
        <taxon>Saprolegniomycetes</taxon>
        <taxon>Saprolegniales</taxon>
        <taxon>Verrucalvaceae</taxon>
        <taxon>Aphanomyces</taxon>
    </lineage>
</organism>
<keyword evidence="17" id="KW-1185">Reference proteome</keyword>
<evidence type="ECO:0000313" key="17">
    <source>
        <dbReference type="Proteomes" id="UP000332933"/>
    </source>
</evidence>
<evidence type="ECO:0000256" key="10">
    <source>
        <dbReference type="ARBA" id="ARBA00022989"/>
    </source>
</evidence>
<keyword evidence="6" id="KW-0479">Metal-binding</keyword>
<accession>A0A485LJC2</accession>
<dbReference type="Proteomes" id="UP000332933">
    <property type="component" value="Unassembled WGS sequence"/>
</dbReference>
<dbReference type="Gene3D" id="3.30.1520.10">
    <property type="entry name" value="Phox-like domain"/>
    <property type="match status" value="1"/>
</dbReference>
<dbReference type="AlphaFoldDB" id="A0A485LJC2"/>
<dbReference type="PANTHER" id="PTHR45977">
    <property type="entry name" value="TARGET OF ERK KINASE MPK-1"/>
    <property type="match status" value="1"/>
</dbReference>
<evidence type="ECO:0000313" key="16">
    <source>
        <dbReference type="EMBL" id="VFT98329.1"/>
    </source>
</evidence>
<dbReference type="PROSITE" id="PS50089">
    <property type="entry name" value="ZF_RING_2"/>
    <property type="match status" value="1"/>
</dbReference>
<dbReference type="Gene3D" id="3.30.40.10">
    <property type="entry name" value="Zinc/RING finger domain, C3HC4 (zinc finger)"/>
    <property type="match status" value="1"/>
</dbReference>
<gene>
    <name evidence="16" type="primary">Aste57867_21660</name>
    <name evidence="15" type="ORF">As57867_021591</name>
    <name evidence="16" type="ORF">ASTE57867_21660</name>
</gene>
<dbReference type="SMART" id="SM00184">
    <property type="entry name" value="RING"/>
    <property type="match status" value="1"/>
</dbReference>
<keyword evidence="11" id="KW-0472">Membrane</keyword>
<evidence type="ECO:0000256" key="3">
    <source>
        <dbReference type="ARBA" id="ARBA00012483"/>
    </source>
</evidence>
<keyword evidence="7 12" id="KW-0863">Zinc-finger</keyword>
<dbReference type="EMBL" id="VJMH01006991">
    <property type="protein sequence ID" value="KAF0686566.1"/>
    <property type="molecule type" value="Genomic_DNA"/>
</dbReference>
<dbReference type="SMART" id="SM00744">
    <property type="entry name" value="RINGv"/>
    <property type="match status" value="1"/>
</dbReference>
<proteinExistence type="predicted"/>
<dbReference type="GO" id="GO:0006511">
    <property type="term" value="P:ubiquitin-dependent protein catabolic process"/>
    <property type="evidence" value="ECO:0007669"/>
    <property type="project" value="TreeGrafter"/>
</dbReference>
<comment type="subcellular location">
    <subcellularLocation>
        <location evidence="2">Membrane</location>
        <topology evidence="2">Multi-pass membrane protein</topology>
    </subcellularLocation>
</comment>
<protein>
    <recommendedName>
        <fullName evidence="3">RING-type E3 ubiquitin transferase</fullName>
        <ecNumber evidence="3">2.3.2.27</ecNumber>
    </recommendedName>
</protein>
<dbReference type="CDD" id="cd06093">
    <property type="entry name" value="PX_domain"/>
    <property type="match status" value="1"/>
</dbReference>
<dbReference type="InterPro" id="IPR001841">
    <property type="entry name" value="Znf_RING"/>
</dbReference>
<dbReference type="SUPFAM" id="SSF57850">
    <property type="entry name" value="RING/U-box"/>
    <property type="match status" value="1"/>
</dbReference>
<dbReference type="SUPFAM" id="SSF64268">
    <property type="entry name" value="PX domain"/>
    <property type="match status" value="1"/>
</dbReference>
<sequence length="253" mass="28322">MHAISQDSIHPTEQQILGFLADEVKLVTVHSNTMSVVEGDSDPFTLYTLRVTCPATKIWWIIKRRYSQFHALRQSLVRAHKKFFRGTSLASLLLAVAELAFPKKALRLDTSVIVAERKVAFDVMTKTLMAVRADCVVFALQHDQSMPMRLLNQLRAVQSALDGFLAIPDVQKKEELRVLVDHVSPHSGHRHDGDETDDECSICLCALADISQDGEPLRLGCGHAFHEECVLHWLDVQMSCPLCREPSGWGGLL</sequence>
<evidence type="ECO:0000256" key="9">
    <source>
        <dbReference type="ARBA" id="ARBA00022833"/>
    </source>
</evidence>
<dbReference type="InterPro" id="IPR011016">
    <property type="entry name" value="Znf_RING-CH"/>
</dbReference>
<evidence type="ECO:0000256" key="4">
    <source>
        <dbReference type="ARBA" id="ARBA00022679"/>
    </source>
</evidence>
<evidence type="ECO:0000259" key="14">
    <source>
        <dbReference type="PROSITE" id="PS50195"/>
    </source>
</evidence>
<keyword evidence="8" id="KW-0833">Ubl conjugation pathway</keyword>
<dbReference type="OrthoDB" id="8062037at2759"/>
<dbReference type="GO" id="GO:0016567">
    <property type="term" value="P:protein ubiquitination"/>
    <property type="evidence" value="ECO:0007669"/>
    <property type="project" value="TreeGrafter"/>
</dbReference>
<dbReference type="GO" id="GO:0061630">
    <property type="term" value="F:ubiquitin protein ligase activity"/>
    <property type="evidence" value="ECO:0007669"/>
    <property type="project" value="UniProtKB-EC"/>
</dbReference>
<feature type="domain" description="RING-type" evidence="13">
    <location>
        <begin position="200"/>
        <end position="244"/>
    </location>
</feature>
<dbReference type="GO" id="GO:0035091">
    <property type="term" value="F:phosphatidylinositol binding"/>
    <property type="evidence" value="ECO:0007669"/>
    <property type="project" value="InterPro"/>
</dbReference>
<dbReference type="PROSITE" id="PS50195">
    <property type="entry name" value="PX"/>
    <property type="match status" value="1"/>
</dbReference>
<evidence type="ECO:0000256" key="6">
    <source>
        <dbReference type="ARBA" id="ARBA00022723"/>
    </source>
</evidence>